<comment type="catalytic activity">
    <reaction evidence="8">
        <text>adenosine + H2O + H(+) = inosine + NH4(+)</text>
        <dbReference type="Rhea" id="RHEA:24408"/>
        <dbReference type="ChEBI" id="CHEBI:15377"/>
        <dbReference type="ChEBI" id="CHEBI:15378"/>
        <dbReference type="ChEBI" id="CHEBI:16335"/>
        <dbReference type="ChEBI" id="CHEBI:17596"/>
        <dbReference type="ChEBI" id="CHEBI:28938"/>
        <dbReference type="EC" id="3.5.4.4"/>
    </reaction>
    <physiologicalReaction direction="left-to-right" evidence="8">
        <dbReference type="Rhea" id="RHEA:24409"/>
    </physiologicalReaction>
</comment>
<keyword evidence="5" id="KW-0479">Metal-binding</keyword>
<gene>
    <name evidence="12" type="ORF">EDD71_10524</name>
</gene>
<dbReference type="AlphaFoldDB" id="A0A4R7KSF9"/>
<keyword evidence="4" id="KW-0808">Transferase</keyword>
<evidence type="ECO:0000313" key="13">
    <source>
        <dbReference type="Proteomes" id="UP000295325"/>
    </source>
</evidence>
<name>A0A4R7KSF9_9CLOT</name>
<comment type="catalytic activity">
    <reaction evidence="9">
        <text>adenosine + phosphate = alpha-D-ribose 1-phosphate + adenine</text>
        <dbReference type="Rhea" id="RHEA:27642"/>
        <dbReference type="ChEBI" id="CHEBI:16335"/>
        <dbReference type="ChEBI" id="CHEBI:16708"/>
        <dbReference type="ChEBI" id="CHEBI:43474"/>
        <dbReference type="ChEBI" id="CHEBI:57720"/>
        <dbReference type="EC" id="2.4.2.1"/>
    </reaction>
    <physiologicalReaction direction="left-to-right" evidence="9">
        <dbReference type="Rhea" id="RHEA:27643"/>
    </physiologicalReaction>
</comment>
<keyword evidence="13" id="KW-1185">Reference proteome</keyword>
<evidence type="ECO:0000256" key="8">
    <source>
        <dbReference type="ARBA" id="ARBA00047989"/>
    </source>
</evidence>
<comment type="catalytic activity">
    <reaction evidence="1">
        <text>inosine + phosphate = alpha-D-ribose 1-phosphate + hypoxanthine</text>
        <dbReference type="Rhea" id="RHEA:27646"/>
        <dbReference type="ChEBI" id="CHEBI:17368"/>
        <dbReference type="ChEBI" id="CHEBI:17596"/>
        <dbReference type="ChEBI" id="CHEBI:43474"/>
        <dbReference type="ChEBI" id="CHEBI:57720"/>
        <dbReference type="EC" id="2.4.2.1"/>
    </reaction>
    <physiologicalReaction direction="left-to-right" evidence="1">
        <dbReference type="Rhea" id="RHEA:27647"/>
    </physiologicalReaction>
</comment>
<evidence type="ECO:0000256" key="6">
    <source>
        <dbReference type="ARBA" id="ARBA00022801"/>
    </source>
</evidence>
<evidence type="ECO:0000256" key="4">
    <source>
        <dbReference type="ARBA" id="ARBA00022679"/>
    </source>
</evidence>
<dbReference type="InterPro" id="IPR038371">
    <property type="entry name" value="Cu_polyphenol_OxRdtase_sf"/>
</dbReference>
<proteinExistence type="inferred from homology"/>
<accession>A0A4R7KSF9</accession>
<dbReference type="CDD" id="cd16833">
    <property type="entry name" value="YfiH"/>
    <property type="match status" value="1"/>
</dbReference>
<evidence type="ECO:0000256" key="9">
    <source>
        <dbReference type="ARBA" id="ARBA00048968"/>
    </source>
</evidence>
<keyword evidence="6" id="KW-0378">Hydrolase</keyword>
<dbReference type="InterPro" id="IPR003730">
    <property type="entry name" value="Cu_polyphenol_OxRdtase"/>
</dbReference>
<dbReference type="Pfam" id="PF02578">
    <property type="entry name" value="Cu-oxidase_4"/>
    <property type="match status" value="1"/>
</dbReference>
<dbReference type="GO" id="GO:0017061">
    <property type="term" value="F:S-methyl-5-thioadenosine phosphorylase activity"/>
    <property type="evidence" value="ECO:0007669"/>
    <property type="project" value="UniProtKB-EC"/>
</dbReference>
<dbReference type="Proteomes" id="UP000295325">
    <property type="component" value="Unassembled WGS sequence"/>
</dbReference>
<dbReference type="Gene3D" id="3.60.140.10">
    <property type="entry name" value="CNF1/YfiH-like putative cysteine hydrolases"/>
    <property type="match status" value="1"/>
</dbReference>
<organism evidence="12 13">
    <name type="scientific">Fonticella tunisiensis</name>
    <dbReference type="NCBI Taxonomy" id="1096341"/>
    <lineage>
        <taxon>Bacteria</taxon>
        <taxon>Bacillati</taxon>
        <taxon>Bacillota</taxon>
        <taxon>Clostridia</taxon>
        <taxon>Eubacteriales</taxon>
        <taxon>Clostridiaceae</taxon>
        <taxon>Fonticella</taxon>
    </lineage>
</organism>
<evidence type="ECO:0000256" key="1">
    <source>
        <dbReference type="ARBA" id="ARBA00000553"/>
    </source>
</evidence>
<dbReference type="SUPFAM" id="SSF64438">
    <property type="entry name" value="CNF1/YfiH-like putative cysteine hydrolases"/>
    <property type="match status" value="1"/>
</dbReference>
<evidence type="ECO:0000256" key="7">
    <source>
        <dbReference type="ARBA" id="ARBA00022833"/>
    </source>
</evidence>
<comment type="similarity">
    <text evidence="3 11">Belongs to the purine nucleoside phosphorylase YfiH/LACC1 family.</text>
</comment>
<dbReference type="PANTHER" id="PTHR30616:SF2">
    <property type="entry name" value="PURINE NUCLEOSIDE PHOSPHORYLASE LACC1"/>
    <property type="match status" value="1"/>
</dbReference>
<dbReference type="OrthoDB" id="4279at2"/>
<evidence type="ECO:0000256" key="3">
    <source>
        <dbReference type="ARBA" id="ARBA00007353"/>
    </source>
</evidence>
<sequence length="257" mass="29324">MQNNDFMIKQNNGVKYYISRSLERLGFVKHFFSTRIGGVSEVPFDSLNLGIYTEDKYENINKNYSRIFEAADMDGQNMVYLRQVHGDCFYIVNDDNRKEIIGKDGDALITTSKNIPIGVMTADCIPVIIVDSLKRAAAVVHAGWKGTHLHIVDKVVRYMMDNLGARAEYITAVVGPGIGPCCFEVKEDVAEKFTFVEKRNCSYFVDLWQENKKQLINLGVRNIIHEPLCTICMEDNFFSYRRDGKITGRMATFIEIT</sequence>
<keyword evidence="7" id="KW-0862">Zinc</keyword>
<dbReference type="PANTHER" id="PTHR30616">
    <property type="entry name" value="UNCHARACTERIZED PROTEIN YFIH"/>
    <property type="match status" value="1"/>
</dbReference>
<dbReference type="GO" id="GO:0016787">
    <property type="term" value="F:hydrolase activity"/>
    <property type="evidence" value="ECO:0007669"/>
    <property type="project" value="UniProtKB-KW"/>
</dbReference>
<evidence type="ECO:0000256" key="10">
    <source>
        <dbReference type="ARBA" id="ARBA00049893"/>
    </source>
</evidence>
<evidence type="ECO:0000256" key="2">
    <source>
        <dbReference type="ARBA" id="ARBA00003215"/>
    </source>
</evidence>
<comment type="catalytic activity">
    <reaction evidence="10">
        <text>S-methyl-5'-thioadenosine + phosphate = 5-(methylsulfanyl)-alpha-D-ribose 1-phosphate + adenine</text>
        <dbReference type="Rhea" id="RHEA:11852"/>
        <dbReference type="ChEBI" id="CHEBI:16708"/>
        <dbReference type="ChEBI" id="CHEBI:17509"/>
        <dbReference type="ChEBI" id="CHEBI:43474"/>
        <dbReference type="ChEBI" id="CHEBI:58533"/>
        <dbReference type="EC" id="2.4.2.28"/>
    </reaction>
    <physiologicalReaction direction="left-to-right" evidence="10">
        <dbReference type="Rhea" id="RHEA:11853"/>
    </physiologicalReaction>
</comment>
<dbReference type="NCBIfam" id="TIGR00726">
    <property type="entry name" value="peptidoglycan editing factor PgeF"/>
    <property type="match status" value="1"/>
</dbReference>
<reference evidence="12 13" key="1">
    <citation type="submission" date="2019-03" db="EMBL/GenBank/DDBJ databases">
        <title>Genomic Encyclopedia of Type Strains, Phase IV (KMG-IV): sequencing the most valuable type-strain genomes for metagenomic binning, comparative biology and taxonomic classification.</title>
        <authorList>
            <person name="Goeker M."/>
        </authorList>
    </citation>
    <scope>NUCLEOTIDE SEQUENCE [LARGE SCALE GENOMIC DNA]</scope>
    <source>
        <strain evidence="12 13">DSM 24455</strain>
    </source>
</reference>
<dbReference type="EMBL" id="SOAZ01000005">
    <property type="protein sequence ID" value="TDT61846.1"/>
    <property type="molecule type" value="Genomic_DNA"/>
</dbReference>
<comment type="function">
    <text evidence="2">Purine nucleoside enzyme that catalyzes the phosphorolysis of adenosine and inosine nucleosides, yielding D-ribose 1-phosphate and the respective free bases, adenine and hypoxanthine. Also catalyzes the phosphorolysis of S-methyl-5'-thioadenosine into adenine and S-methyl-5-thio-alpha-D-ribose 1-phosphate. Also has adenosine deaminase activity.</text>
</comment>
<dbReference type="GO" id="GO:0005507">
    <property type="term" value="F:copper ion binding"/>
    <property type="evidence" value="ECO:0007669"/>
    <property type="project" value="TreeGrafter"/>
</dbReference>
<evidence type="ECO:0000313" key="12">
    <source>
        <dbReference type="EMBL" id="TDT61846.1"/>
    </source>
</evidence>
<protein>
    <recommendedName>
        <fullName evidence="11">Purine nucleoside phosphorylase</fullName>
    </recommendedName>
</protein>
<dbReference type="InterPro" id="IPR011324">
    <property type="entry name" value="Cytotoxic_necrot_fac-like_cat"/>
</dbReference>
<evidence type="ECO:0000256" key="11">
    <source>
        <dbReference type="RuleBase" id="RU361274"/>
    </source>
</evidence>
<comment type="caution">
    <text evidence="12">The sequence shown here is derived from an EMBL/GenBank/DDBJ whole genome shotgun (WGS) entry which is preliminary data.</text>
</comment>
<evidence type="ECO:0000256" key="5">
    <source>
        <dbReference type="ARBA" id="ARBA00022723"/>
    </source>
</evidence>